<keyword evidence="6" id="KW-0560">Oxidoreductase</keyword>
<dbReference type="SUPFAM" id="SSF48264">
    <property type="entry name" value="Cytochrome P450"/>
    <property type="match status" value="1"/>
</dbReference>
<sequence>MEPHPSFRDLSVNLFVFDPTALYHIILKDAHAYDQPKWMIESHMLAFGAGLAATRGDHHRQQRKMLNPAFSINHMREMTPLFYKIATKLRNAILVEAKDGPRDMNMLEWMGRAALELVGQGGLGYSFDPLTEKVPNAFGDAMKAYLPTLFSLGSLRYFSHYVKYLGSPSFRRSMVDIMPYNNLRRIVGLSETMHSMAYQVFESKKQAFAAGDEAVLEQVGEGRDLMSILLKANMTASEDQRLPEHELIGQMSSLVFAATDTTSTALTQILQLLSEHPEAQTRLRAEIREAAQGGEVPYDSLVNMPYLDAICRETLRLYAPVSFVFRECIQDNILPLAEPIEGASGEMMNEIEVPKGTTILIGIRACNRNKAIWGPDALEWKPERWLSPLPKAVTDAHIPGVYSNLMTFLGGGRSCIGFKFSQLEMKVILSVLINSFKIFPPDNKDDVVWNLASVRYPTVGKESTKPAFPMKLERLPALSH</sequence>
<dbReference type="PRINTS" id="PR00385">
    <property type="entry name" value="P450"/>
</dbReference>
<dbReference type="InterPro" id="IPR001128">
    <property type="entry name" value="Cyt_P450"/>
</dbReference>
<evidence type="ECO:0000256" key="1">
    <source>
        <dbReference type="ARBA" id="ARBA00001971"/>
    </source>
</evidence>
<dbReference type="GO" id="GO:0005506">
    <property type="term" value="F:iron ion binding"/>
    <property type="evidence" value="ECO:0007669"/>
    <property type="project" value="InterPro"/>
</dbReference>
<dbReference type="GO" id="GO:0004497">
    <property type="term" value="F:monooxygenase activity"/>
    <property type="evidence" value="ECO:0007669"/>
    <property type="project" value="UniProtKB-KW"/>
</dbReference>
<evidence type="ECO:0008006" key="12">
    <source>
        <dbReference type="Google" id="ProtNLM"/>
    </source>
</evidence>
<evidence type="ECO:0000256" key="3">
    <source>
        <dbReference type="ARBA" id="ARBA00010617"/>
    </source>
</evidence>
<keyword evidence="8" id="KW-0503">Monooxygenase</keyword>
<dbReference type="PANTHER" id="PTHR24305:SF166">
    <property type="entry name" value="CYTOCHROME P450 12A4, MITOCHONDRIAL-RELATED"/>
    <property type="match status" value="1"/>
</dbReference>
<gene>
    <name evidence="10" type="ORF">EUX98_g4476</name>
</gene>
<dbReference type="Proteomes" id="UP000308730">
    <property type="component" value="Unassembled WGS sequence"/>
</dbReference>
<dbReference type="EMBL" id="SGPM01000111">
    <property type="protein sequence ID" value="THH29714.1"/>
    <property type="molecule type" value="Genomic_DNA"/>
</dbReference>
<evidence type="ECO:0000313" key="11">
    <source>
        <dbReference type="Proteomes" id="UP000308730"/>
    </source>
</evidence>
<comment type="caution">
    <text evidence="10">The sequence shown here is derived from an EMBL/GenBank/DDBJ whole genome shotgun (WGS) entry which is preliminary data.</text>
</comment>
<dbReference type="GO" id="GO:0020037">
    <property type="term" value="F:heme binding"/>
    <property type="evidence" value="ECO:0007669"/>
    <property type="project" value="InterPro"/>
</dbReference>
<dbReference type="InterPro" id="IPR050121">
    <property type="entry name" value="Cytochrome_P450_monoxygenase"/>
</dbReference>
<evidence type="ECO:0000256" key="8">
    <source>
        <dbReference type="ARBA" id="ARBA00023033"/>
    </source>
</evidence>
<dbReference type="OrthoDB" id="1470350at2759"/>
<evidence type="ECO:0000313" key="10">
    <source>
        <dbReference type="EMBL" id="THH29714.1"/>
    </source>
</evidence>
<dbReference type="CDD" id="cd11069">
    <property type="entry name" value="CYP_FUM15-like"/>
    <property type="match status" value="1"/>
</dbReference>
<accession>A0A4S4MTW7</accession>
<evidence type="ECO:0000256" key="7">
    <source>
        <dbReference type="ARBA" id="ARBA00023004"/>
    </source>
</evidence>
<proteinExistence type="inferred from homology"/>
<protein>
    <recommendedName>
        <fullName evidence="12">Cytochrome P450</fullName>
    </recommendedName>
</protein>
<dbReference type="Gene3D" id="1.10.630.10">
    <property type="entry name" value="Cytochrome P450"/>
    <property type="match status" value="1"/>
</dbReference>
<dbReference type="Pfam" id="PF00067">
    <property type="entry name" value="p450"/>
    <property type="match status" value="1"/>
</dbReference>
<comment type="cofactor">
    <cofactor evidence="1 9">
        <name>heme</name>
        <dbReference type="ChEBI" id="CHEBI:30413"/>
    </cofactor>
</comment>
<comment type="pathway">
    <text evidence="2">Secondary metabolite biosynthesis.</text>
</comment>
<reference evidence="10 11" key="1">
    <citation type="submission" date="2019-02" db="EMBL/GenBank/DDBJ databases">
        <title>Genome sequencing of the rare red list fungi Antrodiella citrinella (Flaviporus citrinellus).</title>
        <authorList>
            <person name="Buettner E."/>
            <person name="Kellner H."/>
        </authorList>
    </citation>
    <scope>NUCLEOTIDE SEQUENCE [LARGE SCALE GENOMIC DNA]</scope>
    <source>
        <strain evidence="10 11">DSM 108506</strain>
    </source>
</reference>
<dbReference type="PRINTS" id="PR00463">
    <property type="entry name" value="EP450I"/>
</dbReference>
<dbReference type="PANTHER" id="PTHR24305">
    <property type="entry name" value="CYTOCHROME P450"/>
    <property type="match status" value="1"/>
</dbReference>
<dbReference type="GO" id="GO:0016705">
    <property type="term" value="F:oxidoreductase activity, acting on paired donors, with incorporation or reduction of molecular oxygen"/>
    <property type="evidence" value="ECO:0007669"/>
    <property type="project" value="InterPro"/>
</dbReference>
<organism evidence="10 11">
    <name type="scientific">Antrodiella citrinella</name>
    <dbReference type="NCBI Taxonomy" id="2447956"/>
    <lineage>
        <taxon>Eukaryota</taxon>
        <taxon>Fungi</taxon>
        <taxon>Dikarya</taxon>
        <taxon>Basidiomycota</taxon>
        <taxon>Agaricomycotina</taxon>
        <taxon>Agaricomycetes</taxon>
        <taxon>Polyporales</taxon>
        <taxon>Steccherinaceae</taxon>
        <taxon>Antrodiella</taxon>
    </lineage>
</organism>
<evidence type="ECO:0000256" key="9">
    <source>
        <dbReference type="PIRSR" id="PIRSR602401-1"/>
    </source>
</evidence>
<comment type="similarity">
    <text evidence="3">Belongs to the cytochrome P450 family.</text>
</comment>
<name>A0A4S4MTW7_9APHY</name>
<feature type="binding site" description="axial binding residue" evidence="9">
    <location>
        <position position="415"/>
    </location>
    <ligand>
        <name>heme</name>
        <dbReference type="ChEBI" id="CHEBI:30413"/>
    </ligand>
    <ligandPart>
        <name>Fe</name>
        <dbReference type="ChEBI" id="CHEBI:18248"/>
    </ligandPart>
</feature>
<evidence type="ECO:0000256" key="5">
    <source>
        <dbReference type="ARBA" id="ARBA00022723"/>
    </source>
</evidence>
<evidence type="ECO:0000256" key="4">
    <source>
        <dbReference type="ARBA" id="ARBA00022617"/>
    </source>
</evidence>
<keyword evidence="4 9" id="KW-0349">Heme</keyword>
<dbReference type="InterPro" id="IPR002401">
    <property type="entry name" value="Cyt_P450_E_grp-I"/>
</dbReference>
<evidence type="ECO:0000256" key="2">
    <source>
        <dbReference type="ARBA" id="ARBA00005179"/>
    </source>
</evidence>
<evidence type="ECO:0000256" key="6">
    <source>
        <dbReference type="ARBA" id="ARBA00023002"/>
    </source>
</evidence>
<dbReference type="InterPro" id="IPR036396">
    <property type="entry name" value="Cyt_P450_sf"/>
</dbReference>
<keyword evidence="11" id="KW-1185">Reference proteome</keyword>
<dbReference type="AlphaFoldDB" id="A0A4S4MTW7"/>
<keyword evidence="7 9" id="KW-0408">Iron</keyword>
<keyword evidence="5 9" id="KW-0479">Metal-binding</keyword>